<comment type="caution">
    <text evidence="2">The sequence shown here is derived from an EMBL/GenBank/DDBJ whole genome shotgun (WGS) entry which is preliminary data.</text>
</comment>
<dbReference type="InterPro" id="IPR053258">
    <property type="entry name" value="Ca-permeable_cation_channel"/>
</dbReference>
<gene>
    <name evidence="2" type="ORF">DVH24_031970</name>
</gene>
<protein>
    <submittedName>
        <fullName evidence="2">Uncharacterized protein</fullName>
    </submittedName>
</protein>
<keyword evidence="3" id="KW-1185">Reference proteome</keyword>
<reference evidence="2 3" key="1">
    <citation type="submission" date="2018-10" db="EMBL/GenBank/DDBJ databases">
        <title>A high-quality apple genome assembly.</title>
        <authorList>
            <person name="Hu J."/>
        </authorList>
    </citation>
    <scope>NUCLEOTIDE SEQUENCE [LARGE SCALE GENOMIC DNA]</scope>
    <source>
        <strain evidence="3">cv. HFTH1</strain>
        <tissue evidence="2">Young leaf</tissue>
    </source>
</reference>
<dbReference type="PANTHER" id="PTHR34115">
    <property type="entry name" value="PROTEIN, PUTATIVE-RELATED"/>
    <property type="match status" value="1"/>
</dbReference>
<keyword evidence="1" id="KW-0812">Transmembrane</keyword>
<feature type="transmembrane region" description="Helical" evidence="1">
    <location>
        <begin position="20"/>
        <end position="41"/>
    </location>
</feature>
<organism evidence="2 3">
    <name type="scientific">Malus domestica</name>
    <name type="common">Apple</name>
    <name type="synonym">Pyrus malus</name>
    <dbReference type="NCBI Taxonomy" id="3750"/>
    <lineage>
        <taxon>Eukaryota</taxon>
        <taxon>Viridiplantae</taxon>
        <taxon>Streptophyta</taxon>
        <taxon>Embryophyta</taxon>
        <taxon>Tracheophyta</taxon>
        <taxon>Spermatophyta</taxon>
        <taxon>Magnoliopsida</taxon>
        <taxon>eudicotyledons</taxon>
        <taxon>Gunneridae</taxon>
        <taxon>Pentapetalae</taxon>
        <taxon>rosids</taxon>
        <taxon>fabids</taxon>
        <taxon>Rosales</taxon>
        <taxon>Rosaceae</taxon>
        <taxon>Amygdaloideae</taxon>
        <taxon>Maleae</taxon>
        <taxon>Malus</taxon>
    </lineage>
</organism>
<evidence type="ECO:0000256" key="1">
    <source>
        <dbReference type="SAM" id="Phobius"/>
    </source>
</evidence>
<keyword evidence="1" id="KW-1133">Transmembrane helix</keyword>
<proteinExistence type="predicted"/>
<feature type="transmembrane region" description="Helical" evidence="1">
    <location>
        <begin position="81"/>
        <end position="99"/>
    </location>
</feature>
<dbReference type="Proteomes" id="UP000290289">
    <property type="component" value="Chromosome 9"/>
</dbReference>
<feature type="transmembrane region" description="Helical" evidence="1">
    <location>
        <begin position="105"/>
        <end position="122"/>
    </location>
</feature>
<accession>A0A498J737</accession>
<evidence type="ECO:0000313" key="3">
    <source>
        <dbReference type="Proteomes" id="UP000290289"/>
    </source>
</evidence>
<name>A0A498J737_MALDO</name>
<feature type="transmembrane region" description="Helical" evidence="1">
    <location>
        <begin position="47"/>
        <end position="69"/>
    </location>
</feature>
<evidence type="ECO:0000313" key="2">
    <source>
        <dbReference type="EMBL" id="RXH89613.1"/>
    </source>
</evidence>
<dbReference type="PANTHER" id="PTHR34115:SF13">
    <property type="entry name" value="RPB1A"/>
    <property type="match status" value="1"/>
</dbReference>
<keyword evidence="1" id="KW-0472">Membrane</keyword>
<sequence length="211" mass="23649">MDVESLARSTRKDSGLHKCIFFLLTMLGVLLQVKCAALQASPFDTNYVIFLILIADLFVYAGTLAIVKILQASHNSDMYELMNKISLLCGTFSLILLTFLLVPDFGWFALACWAICFVTTMVKSYPTLKRLCTSTTNATDMLCYIIRNLKELNMRLNGIEESQSQNQNGIYLCYGYVASRDPLYRLFGRTWIVCPPISVLSPCPLVLCGHG</sequence>
<dbReference type="EMBL" id="RDQH01000335">
    <property type="protein sequence ID" value="RXH89613.1"/>
    <property type="molecule type" value="Genomic_DNA"/>
</dbReference>
<dbReference type="AlphaFoldDB" id="A0A498J737"/>